<dbReference type="EMBL" id="JAGGNH010000009">
    <property type="protein sequence ID" value="KAJ0963658.1"/>
    <property type="molecule type" value="Genomic_DNA"/>
</dbReference>
<evidence type="ECO:0000256" key="8">
    <source>
        <dbReference type="SAM" id="Phobius"/>
    </source>
</evidence>
<keyword evidence="8" id="KW-0472">Membrane</keyword>
<sequence>MAVGGERSRRGSPPCGTFLEEEVFTEEEMTWFLQYQIDDDCGGGRIGGEGCRFAAPIVDEAGEGEEQRIDVKLGQEMIGEATEKVKMMDPAPIIAAAIVNKAAEEEQRIDVELGQGNPEEKVMDSAPIVDEAAEGEEQRIDMELGQEMAGEASVEVTLMDSREKPAAVAGRWSVIAVEEKAGSSFSPIWKWNQKARRGDEHDPQSEEAELETELRKDTRRQAAQTRRRRAAEVHNLSERKRRDRINEKMKTLQNLVPRCNKTNKASMLNDAIEYLKSLKLHIQRCSTRRIRGRRARPLPCQRVLRLFDNSEEELRFSSKTNPIVAEIFSLMSRDEGRDAGFLNKALSDFNLALDLGFLIMASIFLCLSGWKPLDR</sequence>
<reference evidence="10" key="1">
    <citation type="submission" date="2021-03" db="EMBL/GenBank/DDBJ databases">
        <authorList>
            <person name="Li Z."/>
            <person name="Yang C."/>
        </authorList>
    </citation>
    <scope>NUCLEOTIDE SEQUENCE</scope>
    <source>
        <strain evidence="10">Dzin_1.0</strain>
        <tissue evidence="10">Leaf</tissue>
    </source>
</reference>
<dbReference type="CDD" id="cd11445">
    <property type="entry name" value="bHLH_AtPIF_like"/>
    <property type="match status" value="1"/>
</dbReference>
<protein>
    <recommendedName>
        <fullName evidence="9">BHLH domain-containing protein</fullName>
    </recommendedName>
</protein>
<dbReference type="PANTHER" id="PTHR45855">
    <property type="entry name" value="TRANSCRIPTION FACTOR PIF1-RELATED"/>
    <property type="match status" value="1"/>
</dbReference>
<gene>
    <name evidence="10" type="ORF">J5N97_028780</name>
</gene>
<feature type="region of interest" description="Disordered" evidence="7">
    <location>
        <begin position="194"/>
        <end position="242"/>
    </location>
</feature>
<dbReference type="FunFam" id="4.10.280.10:FF:000004">
    <property type="entry name" value="Basic helix-loop-helix transcription factor"/>
    <property type="match status" value="1"/>
</dbReference>
<dbReference type="SMART" id="SM00353">
    <property type="entry name" value="HLH"/>
    <property type="match status" value="1"/>
</dbReference>
<dbReference type="Gene3D" id="4.10.280.10">
    <property type="entry name" value="Helix-loop-helix DNA-binding domain"/>
    <property type="match status" value="1"/>
</dbReference>
<proteinExistence type="inferred from homology"/>
<feature type="transmembrane region" description="Helical" evidence="8">
    <location>
        <begin position="351"/>
        <end position="370"/>
    </location>
</feature>
<evidence type="ECO:0000256" key="3">
    <source>
        <dbReference type="ARBA" id="ARBA00023015"/>
    </source>
</evidence>
<organism evidence="10 11">
    <name type="scientific">Dioscorea zingiberensis</name>
    <dbReference type="NCBI Taxonomy" id="325984"/>
    <lineage>
        <taxon>Eukaryota</taxon>
        <taxon>Viridiplantae</taxon>
        <taxon>Streptophyta</taxon>
        <taxon>Embryophyta</taxon>
        <taxon>Tracheophyta</taxon>
        <taxon>Spermatophyta</taxon>
        <taxon>Magnoliopsida</taxon>
        <taxon>Liliopsida</taxon>
        <taxon>Dioscoreales</taxon>
        <taxon>Dioscoreaceae</taxon>
        <taxon>Dioscorea</taxon>
    </lineage>
</organism>
<keyword evidence="4" id="KW-0238">DNA-binding</keyword>
<keyword evidence="6" id="KW-0539">Nucleus</keyword>
<reference evidence="10" key="2">
    <citation type="journal article" date="2022" name="Hortic Res">
        <title>The genome of Dioscorea zingiberensis sheds light on the biosynthesis, origin and evolution of the medicinally important diosgenin saponins.</title>
        <authorList>
            <person name="Li Y."/>
            <person name="Tan C."/>
            <person name="Li Z."/>
            <person name="Guo J."/>
            <person name="Li S."/>
            <person name="Chen X."/>
            <person name="Wang C."/>
            <person name="Dai X."/>
            <person name="Yang H."/>
            <person name="Song W."/>
            <person name="Hou L."/>
            <person name="Xu J."/>
            <person name="Tong Z."/>
            <person name="Xu A."/>
            <person name="Yuan X."/>
            <person name="Wang W."/>
            <person name="Yang Q."/>
            <person name="Chen L."/>
            <person name="Sun Z."/>
            <person name="Wang K."/>
            <person name="Pan B."/>
            <person name="Chen J."/>
            <person name="Bao Y."/>
            <person name="Liu F."/>
            <person name="Qi X."/>
            <person name="Gang D.R."/>
            <person name="Wen J."/>
            <person name="Li J."/>
        </authorList>
    </citation>
    <scope>NUCLEOTIDE SEQUENCE</scope>
    <source>
        <strain evidence="10">Dzin_1.0</strain>
    </source>
</reference>
<evidence type="ECO:0000256" key="7">
    <source>
        <dbReference type="SAM" id="MobiDB-lite"/>
    </source>
</evidence>
<keyword evidence="11" id="KW-1185">Reference proteome</keyword>
<dbReference type="GO" id="GO:0046983">
    <property type="term" value="F:protein dimerization activity"/>
    <property type="evidence" value="ECO:0007669"/>
    <property type="project" value="InterPro"/>
</dbReference>
<evidence type="ECO:0000313" key="10">
    <source>
        <dbReference type="EMBL" id="KAJ0963658.1"/>
    </source>
</evidence>
<dbReference type="InterPro" id="IPR036638">
    <property type="entry name" value="HLH_DNA-bd_sf"/>
</dbReference>
<feature type="compositionally biased region" description="Basic and acidic residues" evidence="7">
    <location>
        <begin position="230"/>
        <end position="242"/>
    </location>
</feature>
<dbReference type="InterPro" id="IPR047265">
    <property type="entry name" value="PIF1-like_bHLH"/>
</dbReference>
<evidence type="ECO:0000256" key="6">
    <source>
        <dbReference type="ARBA" id="ARBA00023242"/>
    </source>
</evidence>
<keyword evidence="8" id="KW-1133">Transmembrane helix</keyword>
<evidence type="ECO:0000256" key="2">
    <source>
        <dbReference type="ARBA" id="ARBA00005510"/>
    </source>
</evidence>
<dbReference type="InterPro" id="IPR031066">
    <property type="entry name" value="bHLH_ALC-like_plant"/>
</dbReference>
<name>A0A9D5BZN7_9LILI</name>
<dbReference type="PANTHER" id="PTHR45855:SF70">
    <property type="entry name" value="TRANSCRIPTION FACTOR PIF1-LIKE ISOFORM X1"/>
    <property type="match status" value="1"/>
</dbReference>
<comment type="caution">
    <text evidence="10">The sequence shown here is derived from an EMBL/GenBank/DDBJ whole genome shotgun (WGS) entry which is preliminary data.</text>
</comment>
<feature type="domain" description="BHLH" evidence="9">
    <location>
        <begin position="229"/>
        <end position="278"/>
    </location>
</feature>
<dbReference type="AlphaFoldDB" id="A0A9D5BZN7"/>
<accession>A0A9D5BZN7</accession>
<dbReference type="OrthoDB" id="690068at2759"/>
<dbReference type="SUPFAM" id="SSF47459">
    <property type="entry name" value="HLH, helix-loop-helix DNA-binding domain"/>
    <property type="match status" value="1"/>
</dbReference>
<keyword evidence="3" id="KW-0805">Transcription regulation</keyword>
<dbReference type="GO" id="GO:0003677">
    <property type="term" value="F:DNA binding"/>
    <property type="evidence" value="ECO:0007669"/>
    <property type="project" value="UniProtKB-KW"/>
</dbReference>
<evidence type="ECO:0000259" key="9">
    <source>
        <dbReference type="PROSITE" id="PS50888"/>
    </source>
</evidence>
<evidence type="ECO:0000256" key="1">
    <source>
        <dbReference type="ARBA" id="ARBA00004123"/>
    </source>
</evidence>
<keyword evidence="5" id="KW-0804">Transcription</keyword>
<comment type="similarity">
    <text evidence="2">Belongs to the bHLH protein family.</text>
</comment>
<dbReference type="GO" id="GO:0005634">
    <property type="term" value="C:nucleus"/>
    <property type="evidence" value="ECO:0007669"/>
    <property type="project" value="UniProtKB-SubCell"/>
</dbReference>
<dbReference type="Pfam" id="PF00010">
    <property type="entry name" value="HLH"/>
    <property type="match status" value="1"/>
</dbReference>
<dbReference type="Proteomes" id="UP001085076">
    <property type="component" value="Miscellaneous, Linkage group lg09"/>
</dbReference>
<dbReference type="PROSITE" id="PS50888">
    <property type="entry name" value="BHLH"/>
    <property type="match status" value="1"/>
</dbReference>
<dbReference type="InterPro" id="IPR011598">
    <property type="entry name" value="bHLH_dom"/>
</dbReference>
<evidence type="ECO:0000256" key="5">
    <source>
        <dbReference type="ARBA" id="ARBA00023163"/>
    </source>
</evidence>
<evidence type="ECO:0000256" key="4">
    <source>
        <dbReference type="ARBA" id="ARBA00023125"/>
    </source>
</evidence>
<evidence type="ECO:0000313" key="11">
    <source>
        <dbReference type="Proteomes" id="UP001085076"/>
    </source>
</evidence>
<keyword evidence="8" id="KW-0812">Transmembrane</keyword>
<comment type="subcellular location">
    <subcellularLocation>
        <location evidence="1">Nucleus</location>
    </subcellularLocation>
</comment>